<dbReference type="InterPro" id="IPR000943">
    <property type="entry name" value="RNA_pol_sigma70"/>
</dbReference>
<dbReference type="GO" id="GO:0006352">
    <property type="term" value="P:DNA-templated transcription initiation"/>
    <property type="evidence" value="ECO:0007669"/>
    <property type="project" value="InterPro"/>
</dbReference>
<dbReference type="InterPro" id="IPR014284">
    <property type="entry name" value="RNA_pol_sigma-70_dom"/>
</dbReference>
<dbReference type="PRINTS" id="PR00046">
    <property type="entry name" value="SIGMA70FCT"/>
</dbReference>
<evidence type="ECO:0000313" key="10">
    <source>
        <dbReference type="Proteomes" id="UP001165065"/>
    </source>
</evidence>
<dbReference type="InterPro" id="IPR050239">
    <property type="entry name" value="Sigma-70_RNA_pol_init_factors"/>
</dbReference>
<evidence type="ECO:0000256" key="3">
    <source>
        <dbReference type="ARBA" id="ARBA00023082"/>
    </source>
</evidence>
<dbReference type="Pfam" id="PF04542">
    <property type="entry name" value="Sigma70_r2"/>
    <property type="match status" value="1"/>
</dbReference>
<feature type="region of interest" description="Disordered" evidence="6">
    <location>
        <begin position="145"/>
        <end position="187"/>
    </location>
</feature>
<dbReference type="OrthoDB" id="206108at2759"/>
<feature type="chain" id="PRO_5040980622" description="RNA polymerase sigma-70 region 2 domain-containing protein" evidence="7">
    <location>
        <begin position="28"/>
        <end position="572"/>
    </location>
</feature>
<keyword evidence="2" id="KW-0805">Transcription regulation</keyword>
<dbReference type="InterPro" id="IPR013324">
    <property type="entry name" value="RNA_pol_sigma_r3/r4-like"/>
</dbReference>
<keyword evidence="4" id="KW-0238">DNA-binding</keyword>
<dbReference type="Proteomes" id="UP001165065">
    <property type="component" value="Unassembled WGS sequence"/>
</dbReference>
<evidence type="ECO:0000259" key="8">
    <source>
        <dbReference type="Pfam" id="PF04542"/>
    </source>
</evidence>
<comment type="similarity">
    <text evidence="1">Belongs to the sigma-70 factor family.</text>
</comment>
<keyword evidence="5" id="KW-0804">Transcription</keyword>
<feature type="compositionally biased region" description="Polar residues" evidence="6">
    <location>
        <begin position="174"/>
        <end position="187"/>
    </location>
</feature>
<evidence type="ECO:0000256" key="2">
    <source>
        <dbReference type="ARBA" id="ARBA00023015"/>
    </source>
</evidence>
<evidence type="ECO:0000256" key="6">
    <source>
        <dbReference type="SAM" id="MobiDB-lite"/>
    </source>
</evidence>
<name>A0A9W7L8E0_9STRA</name>
<dbReference type="InterPro" id="IPR013325">
    <property type="entry name" value="RNA_pol_sigma_r2"/>
</dbReference>
<comment type="caution">
    <text evidence="9">The sequence shown here is derived from an EMBL/GenBank/DDBJ whole genome shotgun (WGS) entry which is preliminary data.</text>
</comment>
<keyword evidence="3" id="KW-0731">Sigma factor</keyword>
<dbReference type="SUPFAM" id="SSF88659">
    <property type="entry name" value="Sigma3 and sigma4 domains of RNA polymerase sigma factors"/>
    <property type="match status" value="1"/>
</dbReference>
<evidence type="ECO:0000256" key="5">
    <source>
        <dbReference type="ARBA" id="ARBA00023163"/>
    </source>
</evidence>
<feature type="compositionally biased region" description="Basic and acidic residues" evidence="6">
    <location>
        <begin position="64"/>
        <end position="79"/>
    </location>
</feature>
<organism evidence="9 10">
    <name type="scientific">Triparma columacea</name>
    <dbReference type="NCBI Taxonomy" id="722753"/>
    <lineage>
        <taxon>Eukaryota</taxon>
        <taxon>Sar</taxon>
        <taxon>Stramenopiles</taxon>
        <taxon>Ochrophyta</taxon>
        <taxon>Bolidophyceae</taxon>
        <taxon>Parmales</taxon>
        <taxon>Triparmaceae</taxon>
        <taxon>Triparma</taxon>
    </lineage>
</organism>
<proteinExistence type="inferred from homology"/>
<feature type="region of interest" description="Disordered" evidence="6">
    <location>
        <begin position="64"/>
        <end position="87"/>
    </location>
</feature>
<dbReference type="GO" id="GO:0016987">
    <property type="term" value="F:sigma factor activity"/>
    <property type="evidence" value="ECO:0007669"/>
    <property type="project" value="UniProtKB-KW"/>
</dbReference>
<evidence type="ECO:0000256" key="1">
    <source>
        <dbReference type="ARBA" id="ARBA00007788"/>
    </source>
</evidence>
<dbReference type="SUPFAM" id="SSF88946">
    <property type="entry name" value="Sigma2 domain of RNA polymerase sigma factors"/>
    <property type="match status" value="1"/>
</dbReference>
<feature type="domain" description="RNA polymerase sigma-70 region 2" evidence="8">
    <location>
        <begin position="305"/>
        <end position="378"/>
    </location>
</feature>
<dbReference type="InterPro" id="IPR007627">
    <property type="entry name" value="RNA_pol_sigma70_r2"/>
</dbReference>
<dbReference type="Gene3D" id="1.10.601.10">
    <property type="entry name" value="RNA Polymerase Primary Sigma Factor"/>
    <property type="match status" value="1"/>
</dbReference>
<dbReference type="NCBIfam" id="TIGR02937">
    <property type="entry name" value="sigma70-ECF"/>
    <property type="match status" value="1"/>
</dbReference>
<dbReference type="PANTHER" id="PTHR30603">
    <property type="entry name" value="RNA POLYMERASE SIGMA FACTOR RPO"/>
    <property type="match status" value="1"/>
</dbReference>
<evidence type="ECO:0000256" key="4">
    <source>
        <dbReference type="ARBA" id="ARBA00023125"/>
    </source>
</evidence>
<dbReference type="GO" id="GO:0003677">
    <property type="term" value="F:DNA binding"/>
    <property type="evidence" value="ECO:0007669"/>
    <property type="project" value="UniProtKB-KW"/>
</dbReference>
<feature type="signal peptide" evidence="7">
    <location>
        <begin position="1"/>
        <end position="27"/>
    </location>
</feature>
<keyword evidence="7" id="KW-0732">Signal</keyword>
<accession>A0A9W7L8E0</accession>
<reference evidence="10" key="1">
    <citation type="journal article" date="2023" name="Commun. Biol.">
        <title>Genome analysis of Parmales, the sister group of diatoms, reveals the evolutionary specialization of diatoms from phago-mixotrophs to photoautotrophs.</title>
        <authorList>
            <person name="Ban H."/>
            <person name="Sato S."/>
            <person name="Yoshikawa S."/>
            <person name="Yamada K."/>
            <person name="Nakamura Y."/>
            <person name="Ichinomiya M."/>
            <person name="Sato N."/>
            <person name="Blanc-Mathieu R."/>
            <person name="Endo H."/>
            <person name="Kuwata A."/>
            <person name="Ogata H."/>
        </authorList>
    </citation>
    <scope>NUCLEOTIDE SEQUENCE [LARGE SCALE GENOMIC DNA]</scope>
</reference>
<dbReference type="Gene3D" id="1.10.10.10">
    <property type="entry name" value="Winged helix-like DNA-binding domain superfamily/Winged helix DNA-binding domain"/>
    <property type="match status" value="1"/>
</dbReference>
<dbReference type="EMBL" id="BRYA01001193">
    <property type="protein sequence ID" value="GMI40261.1"/>
    <property type="molecule type" value="Genomic_DNA"/>
</dbReference>
<dbReference type="InterPro" id="IPR036388">
    <property type="entry name" value="WH-like_DNA-bd_sf"/>
</dbReference>
<keyword evidence="10" id="KW-1185">Reference proteome</keyword>
<dbReference type="AlphaFoldDB" id="A0A9W7L8E0"/>
<evidence type="ECO:0000313" key="9">
    <source>
        <dbReference type="EMBL" id="GMI40261.1"/>
    </source>
</evidence>
<dbReference type="PANTHER" id="PTHR30603:SF47">
    <property type="entry name" value="RNA POLYMERASE SIGMA FACTOR SIGD, CHLOROPLASTIC"/>
    <property type="match status" value="1"/>
</dbReference>
<sequence>MADFRRPTKFHRTKLFVAILLITFCQAFHEITVLTPSNVHYHRSQQHSSTTLGISSLEREQNEIIGGKKDKDNGKDRPSSRGTTMPGFTTRAHLVSQDEDKRLAAIMGEGGDVDDFGGDASQISSLSELGEVGEEVGFEASKSNTAALLQPPSPLDRQAQGKVGEQLQEGARTPSKTESSKIKPQNNIFKNDRSLLKNGKQIKKKTKSQMKATQNYMYRKSNTVPESLLDFVAEIHEQDRITPSEEIALGEKTQTYMQLQALQSNLAKELGRAPTDEEWCAASGRINLQSVETIMKEGLEAKNKLVTANLRLVQRVVNVYIRNGLSSQYNAGDLMQEGTIALIRAAEKFEPSKGFRFSTYAMFWIRASVKRSQLSQSREISVPQRVQEVHKKMQLVKKELSDRGERCGIEQLSQIMGVKVEALEKAEMAMAQKTYSLDCSITNKKKAGTGVDSSHGGSTVTSNLYRFVESKLDLNDVGGVEREMLREDIVKDLRRHLDTERAEIVILRYGLEDVAGYMRVGKDGKCRAGRGDGLSIKELAGIKGMKQDKVRRIIKTSLVKLKPHMKEWLKEV</sequence>
<gene>
    <name evidence="9" type="ORF">TrCOL_g11548</name>
</gene>
<protein>
    <recommendedName>
        <fullName evidence="8">RNA polymerase sigma-70 region 2 domain-containing protein</fullName>
    </recommendedName>
</protein>
<evidence type="ECO:0000256" key="7">
    <source>
        <dbReference type="SAM" id="SignalP"/>
    </source>
</evidence>